<protein>
    <recommendedName>
        <fullName evidence="1">PDZ domain-containing protein</fullName>
    </recommendedName>
</protein>
<name>A0AAD9D899_9STRA</name>
<dbReference type="AlphaFoldDB" id="A0AAD9D899"/>
<keyword evidence="3" id="KW-1185">Reference proteome</keyword>
<dbReference type="Proteomes" id="UP001224775">
    <property type="component" value="Unassembled WGS sequence"/>
</dbReference>
<dbReference type="SUPFAM" id="SSF50156">
    <property type="entry name" value="PDZ domain-like"/>
    <property type="match status" value="1"/>
</dbReference>
<gene>
    <name evidence="2" type="ORF">QTG54_011230</name>
</gene>
<accession>A0AAD9D899</accession>
<sequence length="191" mass="21616">MYKNCTGWRSLFSALWNKKHYPRIHYCIRPAKKVGFCSWYLARINDAKKEASLVLAVCPGRLGLTLTLKIDTTSGGAMITEIDPACMFKDKIEVGDRIVTIDNHKITKISDLSVNGDKIRKIGICKKKTLESKVLKTTEELEKMIQKKPNGKLADALKSLVGTLGELLEETALEKQHGARVCSWLRRRKRQ</sequence>
<evidence type="ECO:0000313" key="2">
    <source>
        <dbReference type="EMBL" id="KAK1737936.1"/>
    </source>
</evidence>
<dbReference type="InterPro" id="IPR036034">
    <property type="entry name" value="PDZ_sf"/>
</dbReference>
<dbReference type="InterPro" id="IPR001478">
    <property type="entry name" value="PDZ"/>
</dbReference>
<comment type="caution">
    <text evidence="2">The sequence shown here is derived from an EMBL/GenBank/DDBJ whole genome shotgun (WGS) entry which is preliminary data.</text>
</comment>
<feature type="domain" description="PDZ" evidence="1">
    <location>
        <begin position="59"/>
        <end position="113"/>
    </location>
</feature>
<dbReference type="EMBL" id="JATAAI010000022">
    <property type="protein sequence ID" value="KAK1737936.1"/>
    <property type="molecule type" value="Genomic_DNA"/>
</dbReference>
<reference evidence="2" key="1">
    <citation type="submission" date="2023-06" db="EMBL/GenBank/DDBJ databases">
        <title>Survivors Of The Sea: Transcriptome response of Skeletonema marinoi to long-term dormancy.</title>
        <authorList>
            <person name="Pinder M.I.M."/>
            <person name="Kourtchenko O."/>
            <person name="Robertson E.K."/>
            <person name="Larsson T."/>
            <person name="Maumus F."/>
            <person name="Osuna-Cruz C.M."/>
            <person name="Vancaester E."/>
            <person name="Stenow R."/>
            <person name="Vandepoele K."/>
            <person name="Ploug H."/>
            <person name="Bruchert V."/>
            <person name="Godhe A."/>
            <person name="Topel M."/>
        </authorList>
    </citation>
    <scope>NUCLEOTIDE SEQUENCE</scope>
    <source>
        <strain evidence="2">R05AC</strain>
    </source>
</reference>
<evidence type="ECO:0000259" key="1">
    <source>
        <dbReference type="Pfam" id="PF00595"/>
    </source>
</evidence>
<dbReference type="Pfam" id="PF00595">
    <property type="entry name" value="PDZ"/>
    <property type="match status" value="1"/>
</dbReference>
<organism evidence="2 3">
    <name type="scientific">Skeletonema marinoi</name>
    <dbReference type="NCBI Taxonomy" id="267567"/>
    <lineage>
        <taxon>Eukaryota</taxon>
        <taxon>Sar</taxon>
        <taxon>Stramenopiles</taxon>
        <taxon>Ochrophyta</taxon>
        <taxon>Bacillariophyta</taxon>
        <taxon>Coscinodiscophyceae</taxon>
        <taxon>Thalassiosirophycidae</taxon>
        <taxon>Thalassiosirales</taxon>
        <taxon>Skeletonemataceae</taxon>
        <taxon>Skeletonema</taxon>
        <taxon>Skeletonema marinoi-dohrnii complex</taxon>
    </lineage>
</organism>
<proteinExistence type="predicted"/>
<evidence type="ECO:0000313" key="3">
    <source>
        <dbReference type="Proteomes" id="UP001224775"/>
    </source>
</evidence>